<accession>A0ABQ7AWB0</accession>
<reference evidence="1 2" key="1">
    <citation type="journal article" date="2020" name="BMC Genomics">
        <title>Intraspecific diversification of the crop wild relative Brassica cretica Lam. using demographic model selection.</title>
        <authorList>
            <person name="Kioukis A."/>
            <person name="Michalopoulou V.A."/>
            <person name="Briers L."/>
            <person name="Pirintsos S."/>
            <person name="Studholme D.J."/>
            <person name="Pavlidis P."/>
            <person name="Sarris P.F."/>
        </authorList>
    </citation>
    <scope>NUCLEOTIDE SEQUENCE [LARGE SCALE GENOMIC DNA]</scope>
    <source>
        <strain evidence="2">cv. PFS-1207/04</strain>
    </source>
</reference>
<proteinExistence type="predicted"/>
<evidence type="ECO:0000313" key="2">
    <source>
        <dbReference type="Proteomes" id="UP000266723"/>
    </source>
</evidence>
<gene>
    <name evidence="1" type="ORF">DY000_02064011</name>
</gene>
<organism evidence="1 2">
    <name type="scientific">Brassica cretica</name>
    <name type="common">Mustard</name>
    <dbReference type="NCBI Taxonomy" id="69181"/>
    <lineage>
        <taxon>Eukaryota</taxon>
        <taxon>Viridiplantae</taxon>
        <taxon>Streptophyta</taxon>
        <taxon>Embryophyta</taxon>
        <taxon>Tracheophyta</taxon>
        <taxon>Spermatophyta</taxon>
        <taxon>Magnoliopsida</taxon>
        <taxon>eudicotyledons</taxon>
        <taxon>Gunneridae</taxon>
        <taxon>Pentapetalae</taxon>
        <taxon>rosids</taxon>
        <taxon>malvids</taxon>
        <taxon>Brassicales</taxon>
        <taxon>Brassicaceae</taxon>
        <taxon>Brassiceae</taxon>
        <taxon>Brassica</taxon>
    </lineage>
</organism>
<dbReference type="Proteomes" id="UP000266723">
    <property type="component" value="Unassembled WGS sequence"/>
</dbReference>
<evidence type="ECO:0000313" key="1">
    <source>
        <dbReference type="EMBL" id="KAF3518239.1"/>
    </source>
</evidence>
<dbReference type="EMBL" id="QGKV02001556">
    <property type="protein sequence ID" value="KAF3518239.1"/>
    <property type="molecule type" value="Genomic_DNA"/>
</dbReference>
<sequence length="130" mass="14796">MRLLNKTHYGDLPNRTKLAFEELCHCQNLVLIDPNPTTCAAADEASYRWSKLDRIEEKFYRQKSCIRLLGAGDQNTGVFHRSMQTRTAGNAITILINEAGETLTSPSDIKREAVTHFQKFLQVQDQRVEG</sequence>
<comment type="caution">
    <text evidence="1">The sequence shown here is derived from an EMBL/GenBank/DDBJ whole genome shotgun (WGS) entry which is preliminary data.</text>
</comment>
<name>A0ABQ7AWB0_BRACR</name>
<keyword evidence="2" id="KW-1185">Reference proteome</keyword>
<protein>
    <submittedName>
        <fullName evidence="1">Uncharacterized protein</fullName>
    </submittedName>
</protein>